<evidence type="ECO:0000313" key="4">
    <source>
        <dbReference type="EMBL" id="CAD9274162.1"/>
    </source>
</evidence>
<protein>
    <recommendedName>
        <fullName evidence="3">Right handed beta helix domain-containing protein</fullName>
    </recommendedName>
</protein>
<dbReference type="EMBL" id="HBGK01005830">
    <property type="protein sequence ID" value="CAD9274162.1"/>
    <property type="molecule type" value="Transcribed_RNA"/>
</dbReference>
<keyword evidence="2" id="KW-0732">Signal</keyword>
<sequence length="389" mass="40383">MKFSSSSILSTMALAISASQLLTPVSALSSSGENICGWTITEDKKMTADSVCQCDRDEPAVTLRGGATLDMDGYKIRCLGSEKAEACIYVSGTGATVKDGTVDNCEIGIHSAGGGEHTVLGMKVTNAMVGILVRDDSDDVVLSGNKVDSPDKHGIVIEGDNVLVSDNEVDSAISVGIYIEVEADDAVVRGNAVLNSGEDGIYVDGDTTLVESNAISDSGMNGIQVDNGSEDAQLVRNTIKSSGAAGVYANEDNILIEENEITGASHLSAIVASGDDVMIIGNKVKDFQDDGIVLSGSNGFIEANNVISLVRFADGIVVGTYGDSTISLVANMIAGNTVVAEDAIVMKSEGDNTITNNHITGDTLDYACGNNNWEDDNTYVNGRHSVACA</sequence>
<dbReference type="Gene3D" id="2.160.20.10">
    <property type="entry name" value="Single-stranded right-handed beta-helix, Pectin lyase-like"/>
    <property type="match status" value="1"/>
</dbReference>
<keyword evidence="1" id="KW-0677">Repeat</keyword>
<gene>
    <name evidence="4" type="ORF">GOCE00092_LOCUS3070</name>
</gene>
<dbReference type="PANTHER" id="PTHR22990">
    <property type="entry name" value="F-BOX ONLY PROTEIN"/>
    <property type="match status" value="1"/>
</dbReference>
<proteinExistence type="predicted"/>
<dbReference type="InterPro" id="IPR006626">
    <property type="entry name" value="PbH1"/>
</dbReference>
<feature type="signal peptide" evidence="2">
    <location>
        <begin position="1"/>
        <end position="27"/>
    </location>
</feature>
<evidence type="ECO:0000259" key="3">
    <source>
        <dbReference type="Pfam" id="PF13229"/>
    </source>
</evidence>
<dbReference type="Pfam" id="PF13229">
    <property type="entry name" value="Beta_helix"/>
    <property type="match status" value="1"/>
</dbReference>
<dbReference type="InterPro" id="IPR012334">
    <property type="entry name" value="Pectin_lyas_fold"/>
</dbReference>
<reference evidence="4" key="1">
    <citation type="submission" date="2021-01" db="EMBL/GenBank/DDBJ databases">
        <authorList>
            <person name="Corre E."/>
            <person name="Pelletier E."/>
            <person name="Niang G."/>
            <person name="Scheremetjew M."/>
            <person name="Finn R."/>
            <person name="Kale V."/>
            <person name="Holt S."/>
            <person name="Cochrane G."/>
            <person name="Meng A."/>
            <person name="Brown T."/>
            <person name="Cohen L."/>
        </authorList>
    </citation>
    <scope>NUCLEOTIDE SEQUENCE</scope>
    <source>
        <strain evidence="4">CCMP 410</strain>
    </source>
</reference>
<dbReference type="AlphaFoldDB" id="A0A7S1UP54"/>
<organism evidence="4">
    <name type="scientific">Grammatophora oceanica</name>
    <dbReference type="NCBI Taxonomy" id="210454"/>
    <lineage>
        <taxon>Eukaryota</taxon>
        <taxon>Sar</taxon>
        <taxon>Stramenopiles</taxon>
        <taxon>Ochrophyta</taxon>
        <taxon>Bacillariophyta</taxon>
        <taxon>Fragilariophyceae</taxon>
        <taxon>Fragilariophycidae</taxon>
        <taxon>Rhabdonematales</taxon>
        <taxon>Grammatophoraceae</taxon>
        <taxon>Grammatophora</taxon>
    </lineage>
</organism>
<feature type="domain" description="Right handed beta helix" evidence="3">
    <location>
        <begin position="87"/>
        <end position="239"/>
    </location>
</feature>
<feature type="chain" id="PRO_5031175618" description="Right handed beta helix domain-containing protein" evidence="2">
    <location>
        <begin position="28"/>
        <end position="389"/>
    </location>
</feature>
<name>A0A7S1UP54_9STRA</name>
<dbReference type="InterPro" id="IPR039448">
    <property type="entry name" value="Beta_helix"/>
</dbReference>
<dbReference type="InterPro" id="IPR051550">
    <property type="entry name" value="SCF-Subunits/Alg-Epimerases"/>
</dbReference>
<dbReference type="SUPFAM" id="SSF51126">
    <property type="entry name" value="Pectin lyase-like"/>
    <property type="match status" value="2"/>
</dbReference>
<dbReference type="SMART" id="SM00710">
    <property type="entry name" value="PbH1"/>
    <property type="match status" value="9"/>
</dbReference>
<dbReference type="PANTHER" id="PTHR22990:SF15">
    <property type="entry name" value="F-BOX ONLY PROTEIN 10"/>
    <property type="match status" value="1"/>
</dbReference>
<evidence type="ECO:0000256" key="2">
    <source>
        <dbReference type="SAM" id="SignalP"/>
    </source>
</evidence>
<dbReference type="InterPro" id="IPR011050">
    <property type="entry name" value="Pectin_lyase_fold/virulence"/>
</dbReference>
<accession>A0A7S1UP54</accession>
<evidence type="ECO:0000256" key="1">
    <source>
        <dbReference type="ARBA" id="ARBA00022737"/>
    </source>
</evidence>